<keyword evidence="7" id="KW-1185">Reference proteome</keyword>
<evidence type="ECO:0000256" key="4">
    <source>
        <dbReference type="ARBA" id="ARBA00032976"/>
    </source>
</evidence>
<organism evidence="6 7">
    <name type="scientific">Salipiger abyssi</name>
    <dbReference type="NCBI Taxonomy" id="1250539"/>
    <lineage>
        <taxon>Bacteria</taxon>
        <taxon>Pseudomonadati</taxon>
        <taxon>Pseudomonadota</taxon>
        <taxon>Alphaproteobacteria</taxon>
        <taxon>Rhodobacterales</taxon>
        <taxon>Roseobacteraceae</taxon>
        <taxon>Salipiger</taxon>
    </lineage>
</organism>
<evidence type="ECO:0000259" key="5">
    <source>
        <dbReference type="Pfam" id="PF01522"/>
    </source>
</evidence>
<comment type="similarity">
    <text evidence="2">Belongs to the polysaccharide deacetylase family.</text>
</comment>
<dbReference type="OrthoDB" id="9787041at2"/>
<evidence type="ECO:0000256" key="3">
    <source>
        <dbReference type="ARBA" id="ARBA00020071"/>
    </source>
</evidence>
<dbReference type="AlphaFoldDB" id="A0A1P8UP33"/>
<dbReference type="RefSeq" id="WP_076695452.1">
    <property type="nucleotide sequence ID" value="NZ_CP015093.1"/>
</dbReference>
<dbReference type="EMBL" id="CP015093">
    <property type="protein sequence ID" value="APZ51150.1"/>
    <property type="molecule type" value="Genomic_DNA"/>
</dbReference>
<dbReference type="CDD" id="cd10979">
    <property type="entry name" value="CE4_PuuE_like"/>
    <property type="match status" value="1"/>
</dbReference>
<dbReference type="KEGG" id="paby:Ga0080574_TMP816"/>
<evidence type="ECO:0000256" key="1">
    <source>
        <dbReference type="ARBA" id="ARBA00003236"/>
    </source>
</evidence>
<protein>
    <recommendedName>
        <fullName evidence="3">Chitooligosaccharide deacetylase</fullName>
    </recommendedName>
    <alternativeName>
        <fullName evidence="4">Nodulation protein B</fullName>
    </alternativeName>
</protein>
<dbReference type="Gene3D" id="3.20.20.370">
    <property type="entry name" value="Glycoside hydrolase/deacetylase"/>
    <property type="match status" value="1"/>
</dbReference>
<dbReference type="PANTHER" id="PTHR43123:SF4">
    <property type="entry name" value="POLYSACCHARIDE DEACETYLASE"/>
    <property type="match status" value="1"/>
</dbReference>
<dbReference type="SUPFAM" id="SSF88713">
    <property type="entry name" value="Glycoside hydrolase/deacetylase"/>
    <property type="match status" value="1"/>
</dbReference>
<dbReference type="GO" id="GO:0016810">
    <property type="term" value="F:hydrolase activity, acting on carbon-nitrogen (but not peptide) bonds"/>
    <property type="evidence" value="ECO:0007669"/>
    <property type="project" value="InterPro"/>
</dbReference>
<evidence type="ECO:0000313" key="7">
    <source>
        <dbReference type="Proteomes" id="UP000187059"/>
    </source>
</evidence>
<evidence type="ECO:0000313" key="6">
    <source>
        <dbReference type="EMBL" id="APZ51150.1"/>
    </source>
</evidence>
<dbReference type="InterPro" id="IPR011330">
    <property type="entry name" value="Glyco_hydro/deAcase_b/a-brl"/>
</dbReference>
<name>A0A1P8UP33_9RHOB</name>
<dbReference type="GO" id="GO:0005975">
    <property type="term" value="P:carbohydrate metabolic process"/>
    <property type="evidence" value="ECO:0007669"/>
    <property type="project" value="InterPro"/>
</dbReference>
<proteinExistence type="inferred from homology"/>
<dbReference type="PANTHER" id="PTHR43123">
    <property type="entry name" value="POLYSACCHARIDE DEACETYLASE-RELATED"/>
    <property type="match status" value="1"/>
</dbReference>
<reference evidence="6 7" key="1">
    <citation type="submission" date="2016-04" db="EMBL/GenBank/DDBJ databases">
        <title>Deep-sea bacteria in the southern Pacific.</title>
        <authorList>
            <person name="Tang K."/>
        </authorList>
    </citation>
    <scope>NUCLEOTIDE SEQUENCE [LARGE SCALE GENOMIC DNA]</scope>
    <source>
        <strain evidence="6 7">JLT2014</strain>
    </source>
</reference>
<comment type="function">
    <text evidence="1">Is involved in generating a small heat-stable compound (Nod), an acylated oligomer of N-acetylglucosamine, that stimulates mitosis in various plant protoplasts.</text>
</comment>
<dbReference type="Pfam" id="PF01522">
    <property type="entry name" value="Polysacc_deac_1"/>
    <property type="match status" value="1"/>
</dbReference>
<dbReference type="STRING" id="1250539.Ga0080574_TMP816"/>
<accession>A0A1P8UP33</accession>
<dbReference type="Proteomes" id="UP000187059">
    <property type="component" value="Chromosome"/>
</dbReference>
<evidence type="ECO:0000256" key="2">
    <source>
        <dbReference type="ARBA" id="ARBA00010973"/>
    </source>
</evidence>
<dbReference type="InterPro" id="IPR002509">
    <property type="entry name" value="NODB_dom"/>
</dbReference>
<sequence>MKIQPNTRFPYRAITDRPDFSWPGGKRLAVYTALCVEHFSYGTGGGLPYSPGLDHPNSYNWGWREYGNRVGGWRLMELYEEYKLPLSVLLNTACYDHCPELIRAFAARGDEIVAHGQTNSEHPNQLTPADEREMIREVTEAIKSNGGTQPRGWMSPGAHPSAVTEDLLAEFGYEYSLDWPIDDQPTWMSTKNGPLLSVPYPHEVNDVPMIVLHDGTASAFADMCIDNVAEMLEQSKRQPLACGITIHSFIVGQPFRIRQFRRVLDFLNQHSDDIWFATAGEIADHYAGLFPASGN</sequence>
<feature type="domain" description="NodB homology" evidence="5">
    <location>
        <begin position="74"/>
        <end position="175"/>
    </location>
</feature>
<gene>
    <name evidence="6" type="ORF">Ga0080574_TMP816</name>
</gene>